<reference evidence="1" key="1">
    <citation type="journal article" date="2014" name="Front. Microbiol.">
        <title>High frequency of phylogenetically diverse reductive dehalogenase-homologous genes in deep subseafloor sedimentary metagenomes.</title>
        <authorList>
            <person name="Kawai M."/>
            <person name="Futagami T."/>
            <person name="Toyoda A."/>
            <person name="Takaki Y."/>
            <person name="Nishi S."/>
            <person name="Hori S."/>
            <person name="Arai W."/>
            <person name="Tsubouchi T."/>
            <person name="Morono Y."/>
            <person name="Uchiyama I."/>
            <person name="Ito T."/>
            <person name="Fujiyama A."/>
            <person name="Inagaki F."/>
            <person name="Takami H."/>
        </authorList>
    </citation>
    <scope>NUCLEOTIDE SEQUENCE</scope>
    <source>
        <strain evidence="1">Expedition CK06-06</strain>
    </source>
</reference>
<evidence type="ECO:0000313" key="1">
    <source>
        <dbReference type="EMBL" id="GAF94675.1"/>
    </source>
</evidence>
<organism evidence="1">
    <name type="scientific">marine sediment metagenome</name>
    <dbReference type="NCBI Taxonomy" id="412755"/>
    <lineage>
        <taxon>unclassified sequences</taxon>
        <taxon>metagenomes</taxon>
        <taxon>ecological metagenomes</taxon>
    </lineage>
</organism>
<sequence>MGSTVFICSVKWRDEAKEKGRDYFGETWLPRHDEVCKRYGIVLLRWGLPFGVEEDHTFIYEGDVSVAEFMDFKGEISWVDGERLWDYSKTTILHCPD</sequence>
<comment type="caution">
    <text evidence="1">The sequence shown here is derived from an EMBL/GenBank/DDBJ whole genome shotgun (WGS) entry which is preliminary data.</text>
</comment>
<protein>
    <submittedName>
        <fullName evidence="1">Uncharacterized protein</fullName>
    </submittedName>
</protein>
<name>X0V200_9ZZZZ</name>
<dbReference type="AlphaFoldDB" id="X0V200"/>
<accession>X0V200</accession>
<gene>
    <name evidence="1" type="ORF">S01H1_28079</name>
</gene>
<dbReference type="EMBL" id="BARS01017141">
    <property type="protein sequence ID" value="GAF94675.1"/>
    <property type="molecule type" value="Genomic_DNA"/>
</dbReference>
<proteinExistence type="predicted"/>